<dbReference type="RefSeq" id="WP_187301734.1">
    <property type="nucleotide sequence ID" value="NZ_JACRYT010000001.1"/>
</dbReference>
<keyword evidence="2" id="KW-1185">Reference proteome</keyword>
<organism evidence="1 2">
    <name type="scientific">Zhenpiania hominis</name>
    <dbReference type="NCBI Taxonomy" id="2763644"/>
    <lineage>
        <taxon>Bacteria</taxon>
        <taxon>Bacillati</taxon>
        <taxon>Bacillota</taxon>
        <taxon>Clostridia</taxon>
        <taxon>Peptostreptococcales</taxon>
        <taxon>Anaerovoracaceae</taxon>
        <taxon>Zhenpiania</taxon>
    </lineage>
</organism>
<name>A0A923SPJ3_9FIRM</name>
<dbReference type="Pfam" id="PF14198">
    <property type="entry name" value="TnpV"/>
    <property type="match status" value="1"/>
</dbReference>
<evidence type="ECO:0000313" key="1">
    <source>
        <dbReference type="EMBL" id="MBC6678566.1"/>
    </source>
</evidence>
<dbReference type="EMBL" id="JACRYT010000001">
    <property type="protein sequence ID" value="MBC6678566.1"/>
    <property type="molecule type" value="Genomic_DNA"/>
</dbReference>
<dbReference type="Proteomes" id="UP000602647">
    <property type="component" value="Unassembled WGS sequence"/>
</dbReference>
<dbReference type="AlphaFoldDB" id="A0A923SPJ3"/>
<accession>A0A923SPJ3</accession>
<gene>
    <name evidence="1" type="ORF">H9L42_01825</name>
</gene>
<dbReference type="InterPro" id="IPR026989">
    <property type="entry name" value="TnpV"/>
</dbReference>
<comment type="caution">
    <text evidence="1">The sequence shown here is derived from an EMBL/GenBank/DDBJ whole genome shotgun (WGS) entry which is preliminary data.</text>
</comment>
<protein>
    <submittedName>
        <fullName evidence="1">TnpV protein</fullName>
    </submittedName>
</protein>
<evidence type="ECO:0000313" key="2">
    <source>
        <dbReference type="Proteomes" id="UP000602647"/>
    </source>
</evidence>
<sequence>MDKYIYDESNGLWYELQGDYYIPCLVLPAEEEQPVGLWGQRHLHYLKEYRRGTYINLLTSGRLNAYLVKIDKQAQERFERLIEGMKRTQGITEQLKAENGFEWIRRINNILACAWEIVNEEIIFA</sequence>
<reference evidence="1" key="1">
    <citation type="submission" date="2020-08" db="EMBL/GenBank/DDBJ databases">
        <title>Genome public.</title>
        <authorList>
            <person name="Liu C."/>
            <person name="Sun Q."/>
        </authorList>
    </citation>
    <scope>NUCLEOTIDE SEQUENCE</scope>
    <source>
        <strain evidence="1">BX12</strain>
    </source>
</reference>
<proteinExistence type="predicted"/>